<dbReference type="InterPro" id="IPR033177">
    <property type="entry name" value="PSD-B"/>
</dbReference>
<keyword evidence="4 12" id="KW-0210">Decarboxylase</keyword>
<dbReference type="EMBL" id="MARB01000001">
    <property type="protein sequence ID" value="ODJ89507.1"/>
    <property type="molecule type" value="Genomic_DNA"/>
</dbReference>
<keyword evidence="9 12" id="KW-0456">Lyase</keyword>
<evidence type="ECO:0000256" key="2">
    <source>
        <dbReference type="ARBA" id="ARBA00022475"/>
    </source>
</evidence>
<keyword evidence="5 12" id="KW-0443">Lipid metabolism</keyword>
<dbReference type="InterPro" id="IPR003817">
    <property type="entry name" value="PS_Dcarbxylase"/>
</dbReference>
<organism evidence="13 14">
    <name type="scientific">Candidatus Thiodiazotropha endolucinida</name>
    <dbReference type="NCBI Taxonomy" id="1655433"/>
    <lineage>
        <taxon>Bacteria</taxon>
        <taxon>Pseudomonadati</taxon>
        <taxon>Pseudomonadota</taxon>
        <taxon>Gammaproteobacteria</taxon>
        <taxon>Chromatiales</taxon>
        <taxon>Sedimenticolaceae</taxon>
        <taxon>Candidatus Thiodiazotropha</taxon>
    </lineage>
</organism>
<dbReference type="InterPro" id="IPR033178">
    <property type="entry name" value="PSD_type1_pro"/>
</dbReference>
<feature type="active site" description="Schiff-base intermediate with substrate; via pyruvic acid; for decarboxylase activity" evidence="12">
    <location>
        <position position="272"/>
    </location>
</feature>
<feature type="modified residue" description="Pyruvic acid (Ser); by autocatalysis" evidence="12">
    <location>
        <position position="272"/>
    </location>
</feature>
<keyword evidence="10 12" id="KW-1208">Phospholipid metabolism</keyword>
<accession>A0A7Z0VPH8</accession>
<dbReference type="EC" id="4.1.1.65" evidence="12"/>
<dbReference type="PANTHER" id="PTHR10067:SF6">
    <property type="entry name" value="PHOSPHATIDYLSERINE DECARBOXYLASE PROENZYME, MITOCHONDRIAL"/>
    <property type="match status" value="1"/>
</dbReference>
<comment type="function">
    <text evidence="12">Catalyzes the formation of phosphatidylethanolamine (PtdEtn) from phosphatidylserine (PtdSer).</text>
</comment>
<comment type="caution">
    <text evidence="13">The sequence shown here is derived from an EMBL/GenBank/DDBJ whole genome shotgun (WGS) entry which is preliminary data.</text>
</comment>
<keyword evidence="11 12" id="KW-0670">Pyruvate</keyword>
<proteinExistence type="inferred from homology"/>
<comment type="subcellular location">
    <subcellularLocation>
        <location evidence="12">Cell membrane</location>
        <topology evidence="12">Peripheral membrane protein</topology>
    </subcellularLocation>
</comment>
<dbReference type="GO" id="GO:0004609">
    <property type="term" value="F:phosphatidylserine decarboxylase activity"/>
    <property type="evidence" value="ECO:0007669"/>
    <property type="project" value="UniProtKB-UniRule"/>
</dbReference>
<comment type="cofactor">
    <cofactor evidence="12">
        <name>pyruvate</name>
        <dbReference type="ChEBI" id="CHEBI:15361"/>
    </cofactor>
    <text evidence="12">Binds 1 pyruvoyl group covalently per subunit.</text>
</comment>
<evidence type="ECO:0000256" key="5">
    <source>
        <dbReference type="ARBA" id="ARBA00023098"/>
    </source>
</evidence>
<keyword evidence="6 12" id="KW-0472">Membrane</keyword>
<dbReference type="Proteomes" id="UP000094769">
    <property type="component" value="Unassembled WGS sequence"/>
</dbReference>
<dbReference type="UniPathway" id="UPA00558">
    <property type="reaction ID" value="UER00616"/>
</dbReference>
<dbReference type="GO" id="GO:0005886">
    <property type="term" value="C:plasma membrane"/>
    <property type="evidence" value="ECO:0007669"/>
    <property type="project" value="UniProtKB-SubCell"/>
</dbReference>
<feature type="active site" description="Charge relay system; for autoendoproteolytic cleavage activity" evidence="12">
    <location>
        <position position="166"/>
    </location>
</feature>
<comment type="pathway">
    <text evidence="12">Phospholipid metabolism; phosphatidylethanolamine biosynthesis; phosphatidylethanolamine from CDP-diacylglycerol: step 2/2.</text>
</comment>
<name>A0A7Z0VPH8_9GAMM</name>
<evidence type="ECO:0000256" key="7">
    <source>
        <dbReference type="ARBA" id="ARBA00023145"/>
    </source>
</evidence>
<dbReference type="GO" id="GO:0006646">
    <property type="term" value="P:phosphatidylethanolamine biosynthetic process"/>
    <property type="evidence" value="ECO:0007669"/>
    <property type="project" value="UniProtKB-UniRule"/>
</dbReference>
<evidence type="ECO:0000256" key="6">
    <source>
        <dbReference type="ARBA" id="ARBA00023136"/>
    </source>
</evidence>
<dbReference type="Pfam" id="PF02666">
    <property type="entry name" value="PS_Dcarbxylase"/>
    <property type="match status" value="1"/>
</dbReference>
<evidence type="ECO:0000313" key="14">
    <source>
        <dbReference type="Proteomes" id="UP000094769"/>
    </source>
</evidence>
<keyword evidence="8 12" id="KW-0594">Phospholipid biosynthesis</keyword>
<evidence type="ECO:0000256" key="9">
    <source>
        <dbReference type="ARBA" id="ARBA00023239"/>
    </source>
</evidence>
<evidence type="ECO:0000256" key="10">
    <source>
        <dbReference type="ARBA" id="ARBA00023264"/>
    </source>
</evidence>
<feature type="active site" description="Charge relay system; for autoendoproteolytic cleavage activity" evidence="12">
    <location>
        <position position="272"/>
    </location>
</feature>
<feature type="site" description="Cleavage (non-hydrolytic); by autocatalysis" evidence="12">
    <location>
        <begin position="271"/>
        <end position="272"/>
    </location>
</feature>
<comment type="PTM">
    <text evidence="12">Is synthesized initially as an inactive proenzyme. Formation of the active enzyme involves a self-maturation process in which the active site pyruvoyl group is generated from an internal serine residue via an autocatalytic post-translational modification. Two non-identical subunits are generated from the proenzyme in this reaction, and the pyruvate is formed at the N-terminus of the alpha chain, which is derived from the carboxyl end of the proenzyme. The autoendoproteolytic cleavage occurs by a canonical serine protease mechanism, in which the side chain hydroxyl group of the serine supplies its oxygen atom to form the C-terminus of the beta chain, while the remainder of the serine residue undergoes an oxidative deamination to produce ammonia and the pyruvoyl prosthetic group on the alpha chain. During this reaction, the Ser that is part of the protease active site of the proenzyme becomes the pyruvoyl prosthetic group, which constitutes an essential element of the active site of the mature decarboxylase.</text>
</comment>
<evidence type="ECO:0000256" key="12">
    <source>
        <dbReference type="HAMAP-Rule" id="MF_00662"/>
    </source>
</evidence>
<dbReference type="HAMAP" id="MF_00662">
    <property type="entry name" value="PS_decarb_PSD_B_type1"/>
    <property type="match status" value="1"/>
</dbReference>
<evidence type="ECO:0000313" key="13">
    <source>
        <dbReference type="EMBL" id="ODJ89507.1"/>
    </source>
</evidence>
<reference evidence="13 14" key="1">
    <citation type="submission" date="2016-06" db="EMBL/GenBank/DDBJ databases">
        <title>Genome sequence of endosymbiont of Candidatus Endolucinida thiodiazotropha.</title>
        <authorList>
            <person name="Poehlein A."/>
            <person name="Koenig S."/>
            <person name="Heiden S.E."/>
            <person name="Thuermer A."/>
            <person name="Voget S."/>
            <person name="Daniel R."/>
            <person name="Markert S."/>
            <person name="Gros O."/>
            <person name="Schweder T."/>
        </authorList>
    </citation>
    <scope>NUCLEOTIDE SEQUENCE [LARGE SCALE GENOMIC DNA]</scope>
    <source>
        <strain evidence="13 14">COS</strain>
    </source>
</reference>
<keyword evidence="3 12" id="KW-0444">Lipid biosynthesis</keyword>
<evidence type="ECO:0000256" key="1">
    <source>
        <dbReference type="ARBA" id="ARBA00005189"/>
    </source>
</evidence>
<keyword evidence="2 12" id="KW-1003">Cell membrane</keyword>
<comment type="pathway">
    <text evidence="1">Lipid metabolism.</text>
</comment>
<keyword evidence="7 12" id="KW-0865">Zymogen</keyword>
<evidence type="ECO:0000256" key="8">
    <source>
        <dbReference type="ARBA" id="ARBA00023209"/>
    </source>
</evidence>
<keyword evidence="14" id="KW-1185">Reference proteome</keyword>
<dbReference type="AlphaFoldDB" id="A0A7Z0VPH8"/>
<evidence type="ECO:0000256" key="3">
    <source>
        <dbReference type="ARBA" id="ARBA00022516"/>
    </source>
</evidence>
<dbReference type="PANTHER" id="PTHR10067">
    <property type="entry name" value="PHOSPHATIDYLSERINE DECARBOXYLASE"/>
    <property type="match status" value="1"/>
</dbReference>
<feature type="chain" id="PRO_5031662853" description="Phosphatidylserine decarboxylase alpha chain" evidence="12">
    <location>
        <begin position="272"/>
        <end position="309"/>
    </location>
</feature>
<evidence type="ECO:0000256" key="4">
    <source>
        <dbReference type="ARBA" id="ARBA00022793"/>
    </source>
</evidence>
<comment type="subunit">
    <text evidence="12">Heterodimer of a large membrane-associated beta subunit and a small pyruvoyl-containing alpha subunit.</text>
</comment>
<feature type="active site" description="Charge relay system; for autoendoproteolytic cleavage activity" evidence="12">
    <location>
        <position position="109"/>
    </location>
</feature>
<dbReference type="NCBIfam" id="TIGR00163">
    <property type="entry name" value="PS_decarb"/>
    <property type="match status" value="1"/>
</dbReference>
<comment type="similarity">
    <text evidence="12">Belongs to the phosphatidylserine decarboxylase family. PSD-B subfamily. Prokaryotic type I sub-subfamily.</text>
</comment>
<protein>
    <recommendedName>
        <fullName evidence="12">Phosphatidylserine decarboxylase proenzyme</fullName>
        <ecNumber evidence="12">4.1.1.65</ecNumber>
    </recommendedName>
    <component>
        <recommendedName>
            <fullName evidence="12">Phosphatidylserine decarboxylase alpha chain</fullName>
        </recommendedName>
    </component>
    <component>
        <recommendedName>
            <fullName evidence="12">Phosphatidylserine decarboxylase beta chain</fullName>
        </recommendedName>
    </component>
</protein>
<evidence type="ECO:0000256" key="11">
    <source>
        <dbReference type="ARBA" id="ARBA00023317"/>
    </source>
</evidence>
<feature type="chain" id="PRO_5031662852" description="Phosphatidylserine decarboxylase beta chain" evidence="12">
    <location>
        <begin position="1"/>
        <end position="271"/>
    </location>
</feature>
<gene>
    <name evidence="12 13" type="primary">psd</name>
    <name evidence="13" type="ORF">CODIS_00660</name>
</gene>
<sequence>MQRSNAMNQSDTAKDTGKKIAQSLFVALQYLLPHHLLSSLMHSIARIELKPVKDLLIRQVIKWYKVDMQEALESDPAQYRSFNDFFTRALHPDARPVTQSDNQVASPADGTLSQSGDIEAGFLFQAKEHDYSLLELLGGDAEMNRLFEDGNFATIYLSPRDYHRLHMPASGKLKRMLHVPGRLFSVNATTCEKVPRLFARNERVISLFETDFGPMAIILVGAIFVSSIETVWAGTITPLQQRVNSWDYEPSATPVSVELEKGDEMGRFNMGSTVILLFAKDAIEWHDDFIADSPVRMGEAIATATGGES</sequence>
<comment type="catalytic activity">
    <reaction evidence="12">
        <text>a 1,2-diacyl-sn-glycero-3-phospho-L-serine + H(+) = a 1,2-diacyl-sn-glycero-3-phosphoethanolamine + CO2</text>
        <dbReference type="Rhea" id="RHEA:20828"/>
        <dbReference type="ChEBI" id="CHEBI:15378"/>
        <dbReference type="ChEBI" id="CHEBI:16526"/>
        <dbReference type="ChEBI" id="CHEBI:57262"/>
        <dbReference type="ChEBI" id="CHEBI:64612"/>
        <dbReference type="EC" id="4.1.1.65"/>
    </reaction>
</comment>